<accession>A0AA38GSC7</accession>
<sequence length="135" mass="15596">YEALVTEAKEAARRAEFIFDNCQDFEQVVNVHAANDKAELKQIQANMKNNRAEWEKVLDEVEQKRNWITTLKAALRDRLKELFPLVTRRMDALDDVASQLEKMIMELKGKIDELTPAKVPDIIDVVLVKATKELE</sequence>
<comment type="caution">
    <text evidence="2">The sequence shown here is derived from an EMBL/GenBank/DDBJ whole genome shotgun (WGS) entry which is preliminary data.</text>
</comment>
<feature type="non-terminal residue" evidence="2">
    <location>
        <position position="1"/>
    </location>
</feature>
<evidence type="ECO:0000313" key="2">
    <source>
        <dbReference type="EMBL" id="KAH9327776.1"/>
    </source>
</evidence>
<keyword evidence="1" id="KW-0175">Coiled coil</keyword>
<dbReference type="Proteomes" id="UP000824469">
    <property type="component" value="Unassembled WGS sequence"/>
</dbReference>
<dbReference type="AlphaFoldDB" id="A0AA38GSC7"/>
<feature type="coiled-coil region" evidence="1">
    <location>
        <begin position="33"/>
        <end position="64"/>
    </location>
</feature>
<organism evidence="2 3">
    <name type="scientific">Taxus chinensis</name>
    <name type="common">Chinese yew</name>
    <name type="synonym">Taxus wallichiana var. chinensis</name>
    <dbReference type="NCBI Taxonomy" id="29808"/>
    <lineage>
        <taxon>Eukaryota</taxon>
        <taxon>Viridiplantae</taxon>
        <taxon>Streptophyta</taxon>
        <taxon>Embryophyta</taxon>
        <taxon>Tracheophyta</taxon>
        <taxon>Spermatophyta</taxon>
        <taxon>Pinopsida</taxon>
        <taxon>Pinidae</taxon>
        <taxon>Conifers II</taxon>
        <taxon>Cupressales</taxon>
        <taxon>Taxaceae</taxon>
        <taxon>Taxus</taxon>
    </lineage>
</organism>
<protein>
    <submittedName>
        <fullName evidence="2">Uncharacterized protein</fullName>
    </submittedName>
</protein>
<feature type="non-terminal residue" evidence="2">
    <location>
        <position position="135"/>
    </location>
</feature>
<keyword evidence="3" id="KW-1185">Reference proteome</keyword>
<reference evidence="2 3" key="1">
    <citation type="journal article" date="2021" name="Nat. Plants">
        <title>The Taxus genome provides insights into paclitaxel biosynthesis.</title>
        <authorList>
            <person name="Xiong X."/>
            <person name="Gou J."/>
            <person name="Liao Q."/>
            <person name="Li Y."/>
            <person name="Zhou Q."/>
            <person name="Bi G."/>
            <person name="Li C."/>
            <person name="Du R."/>
            <person name="Wang X."/>
            <person name="Sun T."/>
            <person name="Guo L."/>
            <person name="Liang H."/>
            <person name="Lu P."/>
            <person name="Wu Y."/>
            <person name="Zhang Z."/>
            <person name="Ro D.K."/>
            <person name="Shang Y."/>
            <person name="Huang S."/>
            <person name="Yan J."/>
        </authorList>
    </citation>
    <scope>NUCLEOTIDE SEQUENCE [LARGE SCALE GENOMIC DNA]</scope>
    <source>
        <strain evidence="2">Ta-2019</strain>
    </source>
</reference>
<gene>
    <name evidence="2" type="ORF">KI387_007954</name>
</gene>
<evidence type="ECO:0000313" key="3">
    <source>
        <dbReference type="Proteomes" id="UP000824469"/>
    </source>
</evidence>
<evidence type="ECO:0000256" key="1">
    <source>
        <dbReference type="SAM" id="Coils"/>
    </source>
</evidence>
<dbReference type="EMBL" id="JAHRHJ020000002">
    <property type="protein sequence ID" value="KAH9327776.1"/>
    <property type="molecule type" value="Genomic_DNA"/>
</dbReference>
<name>A0AA38GSC7_TAXCH</name>
<proteinExistence type="predicted"/>